<evidence type="ECO:0000313" key="2">
    <source>
        <dbReference type="EMBL" id="REK89559.1"/>
    </source>
</evidence>
<feature type="compositionally biased region" description="Low complexity" evidence="1">
    <location>
        <begin position="47"/>
        <end position="56"/>
    </location>
</feature>
<organism evidence="2 3">
    <name type="scientific">Streptomyces inhibens</name>
    <dbReference type="NCBI Taxonomy" id="2293571"/>
    <lineage>
        <taxon>Bacteria</taxon>
        <taxon>Bacillati</taxon>
        <taxon>Actinomycetota</taxon>
        <taxon>Actinomycetes</taxon>
        <taxon>Kitasatosporales</taxon>
        <taxon>Streptomycetaceae</taxon>
        <taxon>Streptomyces</taxon>
    </lineage>
</organism>
<feature type="compositionally biased region" description="Gly residues" evidence="1">
    <location>
        <begin position="60"/>
        <end position="71"/>
    </location>
</feature>
<comment type="caution">
    <text evidence="2">The sequence shown here is derived from an EMBL/GenBank/DDBJ whole genome shotgun (WGS) entry which is preliminary data.</text>
</comment>
<evidence type="ECO:0000313" key="3">
    <source>
        <dbReference type="Proteomes" id="UP000262477"/>
    </source>
</evidence>
<protein>
    <submittedName>
        <fullName evidence="2">Uncharacterized protein</fullName>
    </submittedName>
</protein>
<dbReference type="Proteomes" id="UP000262477">
    <property type="component" value="Unassembled WGS sequence"/>
</dbReference>
<feature type="region of interest" description="Disordered" evidence="1">
    <location>
        <begin position="29"/>
        <end position="71"/>
    </location>
</feature>
<proteinExistence type="predicted"/>
<keyword evidence="3" id="KW-1185">Reference proteome</keyword>
<accession>A0A371Q4E7</accession>
<dbReference type="EMBL" id="QUAC01000117">
    <property type="protein sequence ID" value="REK89559.1"/>
    <property type="molecule type" value="Genomic_DNA"/>
</dbReference>
<evidence type="ECO:0000256" key="1">
    <source>
        <dbReference type="SAM" id="MobiDB-lite"/>
    </source>
</evidence>
<gene>
    <name evidence="2" type="ORF">DY245_15015</name>
</gene>
<reference evidence="2 3" key="1">
    <citation type="submission" date="2018-08" db="EMBL/GenBank/DDBJ databases">
        <title>Streptomyces NEAU-D10 sp. nov., a novel Actinomycete isolated from soil.</title>
        <authorList>
            <person name="Jin L."/>
        </authorList>
    </citation>
    <scope>NUCLEOTIDE SEQUENCE [LARGE SCALE GENOMIC DNA]</scope>
    <source>
        <strain evidence="2 3">NEAU-D10</strain>
    </source>
</reference>
<sequence length="71" mass="7286">MIWGQLLRDAVSTPAGVPDDLFMEAAMSQHTETSTAGGSGLVRARRQIQAARARGATPSDGGGTGRSDGND</sequence>
<dbReference type="AlphaFoldDB" id="A0A371Q4E7"/>
<name>A0A371Q4E7_STRIH</name>